<dbReference type="InterPro" id="IPR001611">
    <property type="entry name" value="Leu-rich_rpt"/>
</dbReference>
<evidence type="ECO:0000313" key="7">
    <source>
        <dbReference type="Proteomes" id="UP001314263"/>
    </source>
</evidence>
<dbReference type="SUPFAM" id="SSF52058">
    <property type="entry name" value="L domain-like"/>
    <property type="match status" value="1"/>
</dbReference>
<dbReference type="AlphaFoldDB" id="A0AAV1HUW5"/>
<gene>
    <name evidence="6" type="ORF">CVIRNUC_002062</name>
</gene>
<keyword evidence="7" id="KW-1185">Reference proteome</keyword>
<dbReference type="InterPro" id="IPR055414">
    <property type="entry name" value="LRR_R13L4/SHOC2-like"/>
</dbReference>
<keyword evidence="2" id="KW-0433">Leucine-rich repeat</keyword>
<accession>A0AAV1HUW5</accession>
<dbReference type="InterPro" id="IPR050216">
    <property type="entry name" value="LRR_domain-containing"/>
</dbReference>
<comment type="subcellular location">
    <subcellularLocation>
        <location evidence="1">Cytoplasm</location>
        <location evidence="1">Cytoskeleton</location>
        <location evidence="1">Cilium axoneme</location>
    </subcellularLocation>
</comment>
<dbReference type="PANTHER" id="PTHR48051:SF1">
    <property type="entry name" value="RAS SUPPRESSOR PROTEIN 1"/>
    <property type="match status" value="1"/>
</dbReference>
<dbReference type="InterPro" id="IPR001810">
    <property type="entry name" value="F-box_dom"/>
</dbReference>
<dbReference type="Gene3D" id="1.20.1280.50">
    <property type="match status" value="1"/>
</dbReference>
<dbReference type="PANTHER" id="PTHR48051">
    <property type="match status" value="1"/>
</dbReference>
<evidence type="ECO:0000256" key="2">
    <source>
        <dbReference type="ARBA" id="ARBA00022614"/>
    </source>
</evidence>
<sequence>MTTTGDDLGLEPCISALPCLELHTAVDLAYREGAAKTSTPRVQRHRKQSSDEGCTGRARGSRKRKALPLSLWQSHPDEVSSTSIIALPSDLLVQIFGHLNPKALRFVLPMVCRQWHQLLERPLVTLWNQVDIDFAEELSIWGAQAEGDADALPTSNALPMVRHQSIVKWLQPRADAVSVLRLRASGDQPVTTSYEGNEALPGAIPCLHDFGRLGLASVLHVVVCSLEELFVERCHDLITTAALRAMGGCKKLKVLSLKGIRSTLDIEDFAAIAALRQLEELILDCDQPPEVEPGIDDIKWGLPEFPEGVLHLVNMTHLTLSCHYGITELPPGITSLNKLEVLNLDFCTLSSLPPVLGQLTSLTTLDVEGNLYLGDSFRGATTTTAAPALPGPPPLPLDLAGLQGLRFLNLNSCGLTALPMAFSTLQNLETLDLENNDLQTALPGWENINSVGYLSRLTCLNLAQCKLESVPTVVEQLDKLCILDLTDNQIRDEGLPMSLARLTQLKAIGLKKNCLTRVPRMLGYMQSLQEIYLEENAELEVTDSLDFLLDLPNLRSLMMGKLAGAADRSMYYMLELQRKLLRRWPDKDILHYSCPDSIIGPR</sequence>
<feature type="domain" description="F-box" evidence="5">
    <location>
        <begin position="81"/>
        <end position="130"/>
    </location>
</feature>
<dbReference type="Gene3D" id="3.80.10.10">
    <property type="entry name" value="Ribonuclease Inhibitor"/>
    <property type="match status" value="2"/>
</dbReference>
<dbReference type="Pfam" id="PF00560">
    <property type="entry name" value="LRR_1"/>
    <property type="match status" value="2"/>
</dbReference>
<organism evidence="6 7">
    <name type="scientific">Coccomyxa viridis</name>
    <dbReference type="NCBI Taxonomy" id="1274662"/>
    <lineage>
        <taxon>Eukaryota</taxon>
        <taxon>Viridiplantae</taxon>
        <taxon>Chlorophyta</taxon>
        <taxon>core chlorophytes</taxon>
        <taxon>Trebouxiophyceae</taxon>
        <taxon>Trebouxiophyceae incertae sedis</taxon>
        <taxon>Coccomyxaceae</taxon>
        <taxon>Coccomyxa</taxon>
    </lineage>
</organism>
<dbReference type="PROSITE" id="PS50181">
    <property type="entry name" value="FBOX"/>
    <property type="match status" value="1"/>
</dbReference>
<dbReference type="SUPFAM" id="SSF81383">
    <property type="entry name" value="F-box domain"/>
    <property type="match status" value="1"/>
</dbReference>
<evidence type="ECO:0000256" key="3">
    <source>
        <dbReference type="ARBA" id="ARBA00022737"/>
    </source>
</evidence>
<dbReference type="InterPro" id="IPR036047">
    <property type="entry name" value="F-box-like_dom_sf"/>
</dbReference>
<proteinExistence type="predicted"/>
<name>A0AAV1HUW5_9CHLO</name>
<protein>
    <recommendedName>
        <fullName evidence="5">F-box domain-containing protein</fullName>
    </recommendedName>
</protein>
<dbReference type="Pfam" id="PF23598">
    <property type="entry name" value="LRR_14"/>
    <property type="match status" value="1"/>
</dbReference>
<dbReference type="Pfam" id="PF12937">
    <property type="entry name" value="F-box-like"/>
    <property type="match status" value="1"/>
</dbReference>
<dbReference type="InterPro" id="IPR003591">
    <property type="entry name" value="Leu-rich_rpt_typical-subtyp"/>
</dbReference>
<keyword evidence="3" id="KW-0677">Repeat</keyword>
<feature type="region of interest" description="Disordered" evidence="4">
    <location>
        <begin position="36"/>
        <end position="67"/>
    </location>
</feature>
<dbReference type="EMBL" id="CAUYUE010000003">
    <property type="protein sequence ID" value="CAK0751359.1"/>
    <property type="molecule type" value="Genomic_DNA"/>
</dbReference>
<comment type="caution">
    <text evidence="6">The sequence shown here is derived from an EMBL/GenBank/DDBJ whole genome shotgun (WGS) entry which is preliminary data.</text>
</comment>
<evidence type="ECO:0000313" key="6">
    <source>
        <dbReference type="EMBL" id="CAK0751359.1"/>
    </source>
</evidence>
<dbReference type="Proteomes" id="UP001314263">
    <property type="component" value="Unassembled WGS sequence"/>
</dbReference>
<evidence type="ECO:0000256" key="4">
    <source>
        <dbReference type="SAM" id="MobiDB-lite"/>
    </source>
</evidence>
<dbReference type="InterPro" id="IPR032675">
    <property type="entry name" value="LRR_dom_sf"/>
</dbReference>
<reference evidence="6 7" key="1">
    <citation type="submission" date="2023-10" db="EMBL/GenBank/DDBJ databases">
        <authorList>
            <person name="Maclean D."/>
            <person name="Macfadyen A."/>
        </authorList>
    </citation>
    <scope>NUCLEOTIDE SEQUENCE [LARGE SCALE GENOMIC DNA]</scope>
</reference>
<evidence type="ECO:0000259" key="5">
    <source>
        <dbReference type="PROSITE" id="PS50181"/>
    </source>
</evidence>
<evidence type="ECO:0000256" key="1">
    <source>
        <dbReference type="ARBA" id="ARBA00004430"/>
    </source>
</evidence>
<dbReference type="GO" id="GO:0005930">
    <property type="term" value="C:axoneme"/>
    <property type="evidence" value="ECO:0007669"/>
    <property type="project" value="UniProtKB-SubCell"/>
</dbReference>
<dbReference type="SMART" id="SM00369">
    <property type="entry name" value="LRR_TYP"/>
    <property type="match status" value="5"/>
</dbReference>